<dbReference type="GO" id="GO:0046872">
    <property type="term" value="F:metal ion binding"/>
    <property type="evidence" value="ECO:0007669"/>
    <property type="project" value="UniProtKB-KW"/>
</dbReference>
<evidence type="ECO:0000256" key="11">
    <source>
        <dbReference type="ARBA" id="ARBA00047899"/>
    </source>
</evidence>
<sequence length="981" mass="111592">MDKYTVLRKIGEGSFGAAHLIHAKDRADELYVMKEINISRMPTKERLEARCEVQVLSQMKHPNIVRYEESFEHDGKLYIVMDYCDGGDLYSKINAQKGVHFSEDLILDWFVQICLAMKHVHDRKILHRDIKAQNIFLTSTGILKLGDFGIAKVLNNTVELARTCIGTPYYLSPEICENKPYNNKSDIWSLGCLLYELATLKHAFEARNMKNLVLKIIRGSYPPVPSQYSSDLKSLINSLFRRNPRDRPTINAILRKQFIRHKIDKFLSDSQIADEFSHTVIHTKNSSVLKPTPTHTNKKENDALAITDPAAKYGVSIACKKKMKTKKYNVLDSRKLNDIKCRKDSKMVIGRDSRPCSAREGMTNLRGYPSKGKVSYDYYNHYQMILDQLINERKNQLPGWRKSKQSVPLASHLDLLFDKEPEEQRKLLEEYLIRKGKVKRKRRIDSELGNELQISDCEEGETEYILQLHAIRMQNLKDREVCENKEGSDGIKKMEKEPKSEEKKRKMEKSLEKVKIPFVENAPEVNGIKNTRSKWSNMNGEDLNILPLEETSSVMEATTSEDGVICYKERQQWGPVINTVVDVLNDESVDVGSSTGSSNDTICPEEDKNKTYVIEKSERRVDGNTRTLVSVKVQKGTYVIKKEAMGIEDKSETDGTDLQQDNRNDECEESCFTKKKQQSMPIELEHKNSHTSENDSGLSTLEEISEGRDKENEVVVTANETVEETIVDNVDCISNGIESLDLVIKDGEALQNGADSSQHSINGIKTSNYLLFESDMSASSTLKDVKITQSFLEDTSNRRNKLTTGVYDADICVLRTCSMPDLRIIFKSASCQHTPNNSPRDNFKENSEDDVIIDSEDGDEDTSTAMSFEKKRDEPDTYSIDSTLTNDVWNLDENSDSPIDDDDKNIYSRLEECRIELETALGIEILLRAYRSMQAVHEVEDGSICDGIIEVQTLLGPGKDIYCNKILQLVMADGIYSEDNI</sequence>
<dbReference type="STRING" id="126957.T1IHJ2"/>
<dbReference type="FunFam" id="3.30.200.20:FF:000097">
    <property type="entry name" value="Probable serine/threonine-protein kinase nek1"/>
    <property type="match status" value="1"/>
</dbReference>
<comment type="similarity">
    <text evidence="2">Belongs to the protein kinase superfamily. NEK Ser/Thr protein kinase family. NIMA subfamily.</text>
</comment>
<keyword evidence="17" id="KW-1185">Reference proteome</keyword>
<dbReference type="PROSITE" id="PS00107">
    <property type="entry name" value="PROTEIN_KINASE_ATP"/>
    <property type="match status" value="1"/>
</dbReference>
<dbReference type="GO" id="GO:0004674">
    <property type="term" value="F:protein serine/threonine kinase activity"/>
    <property type="evidence" value="ECO:0007669"/>
    <property type="project" value="UniProtKB-KW"/>
</dbReference>
<dbReference type="EMBL" id="JH429910">
    <property type="status" value="NOT_ANNOTATED_CDS"/>
    <property type="molecule type" value="Genomic_DNA"/>
</dbReference>
<evidence type="ECO:0000256" key="2">
    <source>
        <dbReference type="ARBA" id="ARBA00010886"/>
    </source>
</evidence>
<dbReference type="Proteomes" id="UP000014500">
    <property type="component" value="Unassembled WGS sequence"/>
</dbReference>
<dbReference type="InterPro" id="IPR008271">
    <property type="entry name" value="Ser/Thr_kinase_AS"/>
</dbReference>
<evidence type="ECO:0000256" key="14">
    <source>
        <dbReference type="SAM" id="MobiDB-lite"/>
    </source>
</evidence>
<evidence type="ECO:0000256" key="1">
    <source>
        <dbReference type="ARBA" id="ARBA00001946"/>
    </source>
</evidence>
<keyword evidence="4" id="KW-0723">Serine/threonine-protein kinase</keyword>
<dbReference type="SUPFAM" id="SSF56112">
    <property type="entry name" value="Protein kinase-like (PK-like)"/>
    <property type="match status" value="1"/>
</dbReference>
<evidence type="ECO:0000256" key="9">
    <source>
        <dbReference type="ARBA" id="ARBA00022840"/>
    </source>
</evidence>
<dbReference type="PANTHER" id="PTHR44899">
    <property type="entry name" value="CAMK FAMILY PROTEIN KINASE"/>
    <property type="match status" value="1"/>
</dbReference>
<dbReference type="InterPro" id="IPR017441">
    <property type="entry name" value="Protein_kinase_ATP_BS"/>
</dbReference>
<dbReference type="PANTHER" id="PTHR44899:SF3">
    <property type="entry name" value="SERINE_THREONINE-PROTEIN KINASE NEK1"/>
    <property type="match status" value="1"/>
</dbReference>
<dbReference type="Pfam" id="PF00069">
    <property type="entry name" value="Pkinase"/>
    <property type="match status" value="1"/>
</dbReference>
<keyword evidence="5" id="KW-0808">Transferase</keyword>
<evidence type="ECO:0000256" key="6">
    <source>
        <dbReference type="ARBA" id="ARBA00022723"/>
    </source>
</evidence>
<feature type="region of interest" description="Disordered" evidence="14">
    <location>
        <begin position="649"/>
        <end position="711"/>
    </location>
</feature>
<evidence type="ECO:0000256" key="3">
    <source>
        <dbReference type="ARBA" id="ARBA00012513"/>
    </source>
</evidence>
<evidence type="ECO:0000313" key="16">
    <source>
        <dbReference type="EnsemblMetazoa" id="SMAR000307-PA"/>
    </source>
</evidence>
<feature type="compositionally biased region" description="Acidic residues" evidence="14">
    <location>
        <begin position="852"/>
        <end position="862"/>
    </location>
</feature>
<dbReference type="Gene3D" id="1.10.510.10">
    <property type="entry name" value="Transferase(Phosphotransferase) domain 1"/>
    <property type="match status" value="1"/>
</dbReference>
<evidence type="ECO:0000256" key="10">
    <source>
        <dbReference type="ARBA" id="ARBA00022842"/>
    </source>
</evidence>
<organism evidence="16 17">
    <name type="scientific">Strigamia maritima</name>
    <name type="common">European centipede</name>
    <name type="synonym">Geophilus maritimus</name>
    <dbReference type="NCBI Taxonomy" id="126957"/>
    <lineage>
        <taxon>Eukaryota</taxon>
        <taxon>Metazoa</taxon>
        <taxon>Ecdysozoa</taxon>
        <taxon>Arthropoda</taxon>
        <taxon>Myriapoda</taxon>
        <taxon>Chilopoda</taxon>
        <taxon>Pleurostigmophora</taxon>
        <taxon>Geophilomorpha</taxon>
        <taxon>Linotaeniidae</taxon>
        <taxon>Strigamia</taxon>
    </lineage>
</organism>
<dbReference type="PROSITE" id="PS50011">
    <property type="entry name" value="PROTEIN_KINASE_DOM"/>
    <property type="match status" value="1"/>
</dbReference>
<evidence type="ECO:0000256" key="12">
    <source>
        <dbReference type="ARBA" id="ARBA00048679"/>
    </source>
</evidence>
<dbReference type="AlphaFoldDB" id="T1IHJ2"/>
<dbReference type="EnsemblMetazoa" id="SMAR000307-RA">
    <property type="protein sequence ID" value="SMAR000307-PA"/>
    <property type="gene ID" value="SMAR000307"/>
</dbReference>
<proteinExistence type="inferred from homology"/>
<name>T1IHJ2_STRMM</name>
<feature type="region of interest" description="Disordered" evidence="14">
    <location>
        <begin position="852"/>
        <end position="879"/>
    </location>
</feature>
<dbReference type="eggNOG" id="KOG0589">
    <property type="taxonomic scope" value="Eukaryota"/>
</dbReference>
<dbReference type="InterPro" id="IPR000719">
    <property type="entry name" value="Prot_kinase_dom"/>
</dbReference>
<keyword evidence="6" id="KW-0479">Metal-binding</keyword>
<feature type="compositionally biased region" description="Basic and acidic residues" evidence="14">
    <location>
        <begin position="683"/>
        <end position="693"/>
    </location>
</feature>
<comment type="cofactor">
    <cofactor evidence="1">
        <name>Mg(2+)</name>
        <dbReference type="ChEBI" id="CHEBI:18420"/>
    </cofactor>
</comment>
<comment type="catalytic activity">
    <reaction evidence="11">
        <text>L-threonyl-[protein] + ATP = O-phospho-L-threonyl-[protein] + ADP + H(+)</text>
        <dbReference type="Rhea" id="RHEA:46608"/>
        <dbReference type="Rhea" id="RHEA-COMP:11060"/>
        <dbReference type="Rhea" id="RHEA-COMP:11605"/>
        <dbReference type="ChEBI" id="CHEBI:15378"/>
        <dbReference type="ChEBI" id="CHEBI:30013"/>
        <dbReference type="ChEBI" id="CHEBI:30616"/>
        <dbReference type="ChEBI" id="CHEBI:61977"/>
        <dbReference type="ChEBI" id="CHEBI:456216"/>
        <dbReference type="EC" id="2.7.11.1"/>
    </reaction>
</comment>
<dbReference type="Gene3D" id="3.30.200.20">
    <property type="entry name" value="Phosphorylase Kinase, domain 1"/>
    <property type="match status" value="1"/>
</dbReference>
<reference evidence="17" key="1">
    <citation type="submission" date="2011-05" db="EMBL/GenBank/DDBJ databases">
        <authorList>
            <person name="Richards S.R."/>
            <person name="Qu J."/>
            <person name="Jiang H."/>
            <person name="Jhangiani S.N."/>
            <person name="Agravi P."/>
            <person name="Goodspeed R."/>
            <person name="Gross S."/>
            <person name="Mandapat C."/>
            <person name="Jackson L."/>
            <person name="Mathew T."/>
            <person name="Pu L."/>
            <person name="Thornton R."/>
            <person name="Saada N."/>
            <person name="Wilczek-Boney K.B."/>
            <person name="Lee S."/>
            <person name="Kovar C."/>
            <person name="Wu Y."/>
            <person name="Scherer S.E."/>
            <person name="Worley K.C."/>
            <person name="Muzny D.M."/>
            <person name="Gibbs R."/>
        </authorList>
    </citation>
    <scope>NUCLEOTIDE SEQUENCE</scope>
    <source>
        <strain evidence="17">Brora</strain>
    </source>
</reference>
<dbReference type="PROSITE" id="PS00108">
    <property type="entry name" value="PROTEIN_KINASE_ST"/>
    <property type="match status" value="1"/>
</dbReference>
<dbReference type="HOGENOM" id="CLU_303550_0_0_1"/>
<dbReference type="GO" id="GO:0005524">
    <property type="term" value="F:ATP binding"/>
    <property type="evidence" value="ECO:0007669"/>
    <property type="project" value="UniProtKB-UniRule"/>
</dbReference>
<feature type="domain" description="Protein kinase" evidence="15">
    <location>
        <begin position="4"/>
        <end position="259"/>
    </location>
</feature>
<keyword evidence="7 13" id="KW-0547">Nucleotide-binding</keyword>
<comment type="catalytic activity">
    <reaction evidence="12">
        <text>L-seryl-[protein] + ATP = O-phospho-L-seryl-[protein] + ADP + H(+)</text>
        <dbReference type="Rhea" id="RHEA:17989"/>
        <dbReference type="Rhea" id="RHEA-COMP:9863"/>
        <dbReference type="Rhea" id="RHEA-COMP:11604"/>
        <dbReference type="ChEBI" id="CHEBI:15378"/>
        <dbReference type="ChEBI" id="CHEBI:29999"/>
        <dbReference type="ChEBI" id="CHEBI:30616"/>
        <dbReference type="ChEBI" id="CHEBI:83421"/>
        <dbReference type="ChEBI" id="CHEBI:456216"/>
        <dbReference type="EC" id="2.7.11.1"/>
    </reaction>
</comment>
<evidence type="ECO:0000259" key="15">
    <source>
        <dbReference type="PROSITE" id="PS50011"/>
    </source>
</evidence>
<feature type="binding site" evidence="13">
    <location>
        <position position="34"/>
    </location>
    <ligand>
        <name>ATP</name>
        <dbReference type="ChEBI" id="CHEBI:30616"/>
    </ligand>
</feature>
<evidence type="ECO:0000256" key="5">
    <source>
        <dbReference type="ARBA" id="ARBA00022679"/>
    </source>
</evidence>
<dbReference type="EC" id="2.7.11.1" evidence="3"/>
<dbReference type="FunFam" id="1.10.510.10:FF:000172">
    <property type="entry name" value="serine/threonine-protein kinase Nek1 isoform X1"/>
    <property type="match status" value="1"/>
</dbReference>
<evidence type="ECO:0000256" key="4">
    <source>
        <dbReference type="ARBA" id="ARBA00022527"/>
    </source>
</evidence>
<evidence type="ECO:0000256" key="13">
    <source>
        <dbReference type="PROSITE-ProRule" id="PRU10141"/>
    </source>
</evidence>
<keyword evidence="8" id="KW-0418">Kinase</keyword>
<keyword evidence="9 13" id="KW-0067">ATP-binding</keyword>
<dbReference type="CDD" id="cd08215">
    <property type="entry name" value="STKc_Nek"/>
    <property type="match status" value="1"/>
</dbReference>
<dbReference type="InterPro" id="IPR011009">
    <property type="entry name" value="Kinase-like_dom_sf"/>
</dbReference>
<accession>T1IHJ2</accession>
<dbReference type="InterPro" id="IPR051131">
    <property type="entry name" value="NEK_Ser/Thr_kinase_NIMA"/>
</dbReference>
<reference evidence="16" key="2">
    <citation type="submission" date="2015-02" db="UniProtKB">
        <authorList>
            <consortium name="EnsemblMetazoa"/>
        </authorList>
    </citation>
    <scope>IDENTIFICATION</scope>
</reference>
<evidence type="ECO:0000313" key="17">
    <source>
        <dbReference type="Proteomes" id="UP000014500"/>
    </source>
</evidence>
<dbReference type="SMART" id="SM00220">
    <property type="entry name" value="S_TKc"/>
    <property type="match status" value="1"/>
</dbReference>
<keyword evidence="10" id="KW-0460">Magnesium</keyword>
<feature type="region of interest" description="Disordered" evidence="14">
    <location>
        <begin position="484"/>
        <end position="507"/>
    </location>
</feature>
<evidence type="ECO:0000256" key="8">
    <source>
        <dbReference type="ARBA" id="ARBA00022777"/>
    </source>
</evidence>
<evidence type="ECO:0000256" key="7">
    <source>
        <dbReference type="ARBA" id="ARBA00022741"/>
    </source>
</evidence>
<protein>
    <recommendedName>
        <fullName evidence="3">non-specific serine/threonine protein kinase</fullName>
        <ecNumber evidence="3">2.7.11.1</ecNumber>
    </recommendedName>
</protein>